<evidence type="ECO:0000256" key="3">
    <source>
        <dbReference type="ARBA" id="ARBA00022801"/>
    </source>
</evidence>
<evidence type="ECO:0000259" key="9">
    <source>
        <dbReference type="Pfam" id="PF00082"/>
    </source>
</evidence>
<feature type="signal peptide" evidence="8">
    <location>
        <begin position="1"/>
        <end position="29"/>
    </location>
</feature>
<dbReference type="PANTHER" id="PTHR43806">
    <property type="entry name" value="PEPTIDASE S8"/>
    <property type="match status" value="1"/>
</dbReference>
<proteinExistence type="inferred from homology"/>
<feature type="active site" description="Charge relay system" evidence="5 6">
    <location>
        <position position="421"/>
    </location>
</feature>
<dbReference type="PROSITE" id="PS00138">
    <property type="entry name" value="SUBTILASE_SER"/>
    <property type="match status" value="1"/>
</dbReference>
<gene>
    <name evidence="10" type="ORF">F4560_008488</name>
</gene>
<dbReference type="GO" id="GO:0006508">
    <property type="term" value="P:proteolysis"/>
    <property type="evidence" value="ECO:0007669"/>
    <property type="project" value="UniProtKB-KW"/>
</dbReference>
<comment type="similarity">
    <text evidence="1 6 7">Belongs to the peptidase S8 family.</text>
</comment>
<keyword evidence="4 6" id="KW-0720">Serine protease</keyword>
<evidence type="ECO:0000256" key="6">
    <source>
        <dbReference type="PROSITE-ProRule" id="PRU01240"/>
    </source>
</evidence>
<dbReference type="InterPro" id="IPR036852">
    <property type="entry name" value="Peptidase_S8/S53_dom_sf"/>
</dbReference>
<dbReference type="PRINTS" id="PR00723">
    <property type="entry name" value="SUBTILISIN"/>
</dbReference>
<dbReference type="Proteomes" id="UP000552097">
    <property type="component" value="Unassembled WGS sequence"/>
</dbReference>
<evidence type="ECO:0000256" key="8">
    <source>
        <dbReference type="SAM" id="SignalP"/>
    </source>
</evidence>
<dbReference type="InterPro" id="IPR015500">
    <property type="entry name" value="Peptidase_S8_subtilisin-rel"/>
</dbReference>
<evidence type="ECO:0000256" key="4">
    <source>
        <dbReference type="ARBA" id="ARBA00022825"/>
    </source>
</evidence>
<evidence type="ECO:0000256" key="1">
    <source>
        <dbReference type="ARBA" id="ARBA00011073"/>
    </source>
</evidence>
<name>A0A7W9M612_9PSEU</name>
<dbReference type="GO" id="GO:0004252">
    <property type="term" value="F:serine-type endopeptidase activity"/>
    <property type="evidence" value="ECO:0007669"/>
    <property type="project" value="UniProtKB-UniRule"/>
</dbReference>
<organism evidence="10 11">
    <name type="scientific">Saccharothrix ecbatanensis</name>
    <dbReference type="NCBI Taxonomy" id="1105145"/>
    <lineage>
        <taxon>Bacteria</taxon>
        <taxon>Bacillati</taxon>
        <taxon>Actinomycetota</taxon>
        <taxon>Actinomycetes</taxon>
        <taxon>Pseudonocardiales</taxon>
        <taxon>Pseudonocardiaceae</taxon>
        <taxon>Saccharothrix</taxon>
    </lineage>
</organism>
<keyword evidence="11" id="KW-1185">Reference proteome</keyword>
<sequence length="1083" mass="111639">MKSKRWRGMTWGAVLVAAGLTASSPGVSGAEDVPTATKAEKATAEQADHHEVTLITGDKVVLLGDEVSTLIPAAGRERTVFHSYRRDGRLHVVPRDAAKAVSQGRLDPRLFDVTTLIEYGYDDAKRDTVPLIVTGDDPPATPGLRVGLPLPAVGSYAAQVVKSQATDTWHTLVSRASVRKVWLDGLRRPSLDRSTAQIGAPAAWQAGHTGKGVKVAVLDTGIDQDHPDLAGHEVAERNFTDAPDNADGVGHGTHVAATIAGSGAKYKGVAPDADLLDAKVCVMEGCTESAIVAAMQWAVEQGADIVNLSLGGGDTAEMDPLEEAVNTLSAQTGVLFVVAAGNNGRPETISSPGSADAALTVGAVDRQDGIAPFSSRGPRVGDGAVKPDITAPGVDIVAAKSSTGSIGTPVGDGHVSMSGTSMATPHVAGAAALIAQQHPDWSGAQIKAALVASAKNNPVLTAFDQGSGRVDVANALKVAVTAEPASLAMGLQKWPHNDDVPVTKTVTYRNGGTAPVTLTLTTEVKGPGGAAVPAGLISVSPEKVTVPAGGEAAATVTADTRLGSADGLYVGSVVATGGVTPLRTALSVNREVESYDVAFSFLDDKGVPSVDYYTSIIGLSNDTFAFPYDADGSFTLRLPKGDYFTNSDVQTDDTRLALLPRPGLSVTANTSVVLDARTAKPLKITAPDPAAAEALGDVTMVRRHGDRTASVSTAFLGGFGPNVSIAHSGPQLPAGDVTGLLGAQFRGTPDGDKPVTYRFAWSMEGSMPTGFTRAPAAADLAEVRTKFGPGPTGREYGHGGNPITAGGVGGWAWLPDVAAPGEAVSRITTDLAWSWGFIQFGADGAVEATLTSPERTYQRGGASEERFNDPVFSPALPVSRSPYLSRNGDRISFALPLFTDRAGNGGNAAVSSARTTLLRNGVRVGETAYAANGLFEVPAGTAAYRLETDAVRSTGTSEFATKVSAAWTFNSTTTASDAYVPLPLSVVRFTPELDVAGAAPRGQSLRVPLTVQQQAGATNGRVDRIDVEVSFNDGTTWTPVTVSAGVATIANPNAAGYGSLRVKATDSNGNALEHTVIRAYKIA</sequence>
<dbReference type="Gene3D" id="3.40.50.200">
    <property type="entry name" value="Peptidase S8/S53 domain"/>
    <property type="match status" value="1"/>
</dbReference>
<feature type="domain" description="Peptidase S8/S53" evidence="9">
    <location>
        <begin position="210"/>
        <end position="466"/>
    </location>
</feature>
<dbReference type="EMBL" id="JACHMO010000001">
    <property type="protein sequence ID" value="MBB5808720.1"/>
    <property type="molecule type" value="Genomic_DNA"/>
</dbReference>
<feature type="active site" description="Charge relay system" evidence="5 6">
    <location>
        <position position="219"/>
    </location>
</feature>
<feature type="active site" description="Charge relay system" evidence="5 6">
    <location>
        <position position="251"/>
    </location>
</feature>
<dbReference type="SUPFAM" id="SSF52743">
    <property type="entry name" value="Subtilisin-like"/>
    <property type="match status" value="1"/>
</dbReference>
<dbReference type="PROSITE" id="PS51892">
    <property type="entry name" value="SUBTILASE"/>
    <property type="match status" value="1"/>
</dbReference>
<keyword evidence="8" id="KW-0732">Signal</keyword>
<dbReference type="Pfam" id="PF00082">
    <property type="entry name" value="Peptidase_S8"/>
    <property type="match status" value="1"/>
</dbReference>
<evidence type="ECO:0000256" key="2">
    <source>
        <dbReference type="ARBA" id="ARBA00022670"/>
    </source>
</evidence>
<dbReference type="InterPro" id="IPR050131">
    <property type="entry name" value="Peptidase_S8_subtilisin-like"/>
</dbReference>
<evidence type="ECO:0000313" key="10">
    <source>
        <dbReference type="EMBL" id="MBB5808720.1"/>
    </source>
</evidence>
<evidence type="ECO:0000256" key="7">
    <source>
        <dbReference type="RuleBase" id="RU003355"/>
    </source>
</evidence>
<dbReference type="PROSITE" id="PS00136">
    <property type="entry name" value="SUBTILASE_ASP"/>
    <property type="match status" value="1"/>
</dbReference>
<protein>
    <submittedName>
        <fullName evidence="10">Subtilisin family serine protease</fullName>
    </submittedName>
</protein>
<comment type="caution">
    <text evidence="10">The sequence shown here is derived from an EMBL/GenBank/DDBJ whole genome shotgun (WGS) entry which is preliminary data.</text>
</comment>
<accession>A0A7W9M612</accession>
<evidence type="ECO:0000313" key="11">
    <source>
        <dbReference type="Proteomes" id="UP000552097"/>
    </source>
</evidence>
<dbReference type="InterPro" id="IPR023828">
    <property type="entry name" value="Peptidase_S8_Ser-AS"/>
</dbReference>
<dbReference type="InterPro" id="IPR023827">
    <property type="entry name" value="Peptidase_S8_Asp-AS"/>
</dbReference>
<reference evidence="10 11" key="1">
    <citation type="submission" date="2020-08" db="EMBL/GenBank/DDBJ databases">
        <title>Sequencing the genomes of 1000 actinobacteria strains.</title>
        <authorList>
            <person name="Klenk H.-P."/>
        </authorList>
    </citation>
    <scope>NUCLEOTIDE SEQUENCE [LARGE SCALE GENOMIC DNA]</scope>
    <source>
        <strain evidence="10 11">DSM 45486</strain>
    </source>
</reference>
<keyword evidence="3 6" id="KW-0378">Hydrolase</keyword>
<dbReference type="RefSeq" id="WP_312869804.1">
    <property type="nucleotide sequence ID" value="NZ_JACHMO010000001.1"/>
</dbReference>
<evidence type="ECO:0000256" key="5">
    <source>
        <dbReference type="PIRSR" id="PIRSR615500-1"/>
    </source>
</evidence>
<feature type="chain" id="PRO_5038656545" evidence="8">
    <location>
        <begin position="30"/>
        <end position="1083"/>
    </location>
</feature>
<dbReference type="InterPro" id="IPR000209">
    <property type="entry name" value="Peptidase_S8/S53_dom"/>
</dbReference>
<dbReference type="PANTHER" id="PTHR43806:SF65">
    <property type="entry name" value="SERINE PROTEASE APRX"/>
    <property type="match status" value="1"/>
</dbReference>
<dbReference type="AlphaFoldDB" id="A0A7W9M612"/>
<keyword evidence="2 6" id="KW-0645">Protease</keyword>